<dbReference type="EMBL" id="JACMSC010000017">
    <property type="protein sequence ID" value="KAG6480232.1"/>
    <property type="molecule type" value="Genomic_DNA"/>
</dbReference>
<sequence>MAALRSSPLVLRPAAAAPSSSSVRVSCFLRRFPSTVPRRLRIILPSRRRHGGGALGAVMADSAASSYANALAEAAKSNGSLEETAADIEKVEKAFADPAVQSFFSNPTISAERKAEVVKEIASSLKLLPYTANFLNILVDMRRIDILSEIIKEFELQYNKITNTEVAVVTSVVTLEPQDLAQIAKVVQRLTGANNVRIKTALDPSLIAGFTIRFGATGSKFVDMSVKKQLDEIATKLDFSAVTF</sequence>
<dbReference type="GO" id="GO:0016020">
    <property type="term" value="C:membrane"/>
    <property type="evidence" value="ECO:0007669"/>
    <property type="project" value="UniProtKB-SubCell"/>
</dbReference>
<dbReference type="InterPro" id="IPR000711">
    <property type="entry name" value="ATPase_OSCP/dsu"/>
</dbReference>
<proteinExistence type="inferred from homology"/>
<evidence type="ECO:0000256" key="2">
    <source>
        <dbReference type="ARBA" id="ARBA00022448"/>
    </source>
</evidence>
<keyword evidence="9" id="KW-1185">Reference proteome</keyword>
<dbReference type="PANTHER" id="PTHR11910">
    <property type="entry name" value="ATP SYNTHASE DELTA CHAIN"/>
    <property type="match status" value="1"/>
</dbReference>
<comment type="subcellular location">
    <subcellularLocation>
        <location evidence="1">Membrane</location>
    </subcellularLocation>
</comment>
<dbReference type="HAMAP" id="MF_01416">
    <property type="entry name" value="ATP_synth_delta_bact"/>
    <property type="match status" value="1"/>
</dbReference>
<dbReference type="EMBL" id="JACMSC010000017">
    <property type="protein sequence ID" value="KAG6480227.1"/>
    <property type="molecule type" value="Genomic_DNA"/>
</dbReference>
<dbReference type="OrthoDB" id="1262810at2759"/>
<accession>A0A8J5F6P4</accession>
<evidence type="ECO:0000256" key="6">
    <source>
        <dbReference type="ARBA" id="ARBA00023310"/>
    </source>
</evidence>
<keyword evidence="4" id="KW-0406">Ion transport</keyword>
<dbReference type="PROSITE" id="PS00389">
    <property type="entry name" value="ATPASE_DELTA"/>
    <property type="match status" value="1"/>
</dbReference>
<evidence type="ECO:0000256" key="4">
    <source>
        <dbReference type="ARBA" id="ARBA00023065"/>
    </source>
</evidence>
<evidence type="ECO:0000256" key="1">
    <source>
        <dbReference type="ARBA" id="ARBA00004370"/>
    </source>
</evidence>
<gene>
    <name evidence="7" type="ORF">ZIOFF_063707</name>
    <name evidence="8" type="ORF">ZIOFF_063712</name>
</gene>
<evidence type="ECO:0000313" key="8">
    <source>
        <dbReference type="EMBL" id="KAG6480232.1"/>
    </source>
</evidence>
<evidence type="ECO:0000313" key="9">
    <source>
        <dbReference type="Proteomes" id="UP000734854"/>
    </source>
</evidence>
<evidence type="ECO:0000313" key="7">
    <source>
        <dbReference type="EMBL" id="KAG6480227.1"/>
    </source>
</evidence>
<protein>
    <submittedName>
        <fullName evidence="7">Uncharacterized protein</fullName>
    </submittedName>
</protein>
<evidence type="ECO:0000256" key="3">
    <source>
        <dbReference type="ARBA" id="ARBA00022781"/>
    </source>
</evidence>
<keyword evidence="5" id="KW-0472">Membrane</keyword>
<keyword evidence="3" id="KW-0375">Hydrogen ion transport</keyword>
<name>A0A8J5F6P4_ZINOF</name>
<dbReference type="AlphaFoldDB" id="A0A8J5F6P4"/>
<dbReference type="NCBIfam" id="TIGR01145">
    <property type="entry name" value="ATP_synt_delta"/>
    <property type="match status" value="1"/>
</dbReference>
<keyword evidence="6" id="KW-0066">ATP synthesis</keyword>
<dbReference type="GO" id="GO:0046933">
    <property type="term" value="F:proton-transporting ATP synthase activity, rotational mechanism"/>
    <property type="evidence" value="ECO:0007669"/>
    <property type="project" value="InterPro"/>
</dbReference>
<reference evidence="7 9" key="1">
    <citation type="submission" date="2020-08" db="EMBL/GenBank/DDBJ databases">
        <title>Plant Genome Project.</title>
        <authorList>
            <person name="Zhang R.-G."/>
        </authorList>
    </citation>
    <scope>NUCLEOTIDE SEQUENCE [LARGE SCALE GENOMIC DNA]</scope>
    <source>
        <tissue evidence="7">Rhizome</tissue>
    </source>
</reference>
<keyword evidence="2" id="KW-0813">Transport</keyword>
<organism evidence="7 9">
    <name type="scientific">Zingiber officinale</name>
    <name type="common">Ginger</name>
    <name type="synonym">Amomum zingiber</name>
    <dbReference type="NCBI Taxonomy" id="94328"/>
    <lineage>
        <taxon>Eukaryota</taxon>
        <taxon>Viridiplantae</taxon>
        <taxon>Streptophyta</taxon>
        <taxon>Embryophyta</taxon>
        <taxon>Tracheophyta</taxon>
        <taxon>Spermatophyta</taxon>
        <taxon>Magnoliopsida</taxon>
        <taxon>Liliopsida</taxon>
        <taxon>Zingiberales</taxon>
        <taxon>Zingiberaceae</taxon>
        <taxon>Zingiber</taxon>
    </lineage>
</organism>
<dbReference type="Pfam" id="PF00213">
    <property type="entry name" value="OSCP"/>
    <property type="match status" value="1"/>
</dbReference>
<dbReference type="InterPro" id="IPR020781">
    <property type="entry name" value="ATPase_OSCP/d_CS"/>
</dbReference>
<dbReference type="Proteomes" id="UP000734854">
    <property type="component" value="Unassembled WGS sequence"/>
</dbReference>
<evidence type="ECO:0000256" key="5">
    <source>
        <dbReference type="ARBA" id="ARBA00023136"/>
    </source>
</evidence>
<comment type="caution">
    <text evidence="7">The sequence shown here is derived from an EMBL/GenBank/DDBJ whole genome shotgun (WGS) entry which is preliminary data.</text>
</comment>